<protein>
    <submittedName>
        <fullName evidence="1">Uncharacterized protein</fullName>
    </submittedName>
</protein>
<organism evidence="1">
    <name type="scientific">marine sediment metagenome</name>
    <dbReference type="NCBI Taxonomy" id="412755"/>
    <lineage>
        <taxon>unclassified sequences</taxon>
        <taxon>metagenomes</taxon>
        <taxon>ecological metagenomes</taxon>
    </lineage>
</organism>
<name>A0A0F9EZE6_9ZZZZ</name>
<dbReference type="AlphaFoldDB" id="A0A0F9EZE6"/>
<gene>
    <name evidence="1" type="ORF">LCGC14_2014880</name>
</gene>
<accession>A0A0F9EZE6</accession>
<dbReference type="EMBL" id="LAZR01023173">
    <property type="protein sequence ID" value="KKL79434.1"/>
    <property type="molecule type" value="Genomic_DNA"/>
</dbReference>
<comment type="caution">
    <text evidence="1">The sequence shown here is derived from an EMBL/GenBank/DDBJ whole genome shotgun (WGS) entry which is preliminary data.</text>
</comment>
<sequence>MPKTVQPCAFCPKGKIEFVSLKSLVVQGNEIAAHDLNVCRDCYLAQFAEVYPDAEAPAV</sequence>
<proteinExistence type="predicted"/>
<evidence type="ECO:0000313" key="1">
    <source>
        <dbReference type="EMBL" id="KKL79434.1"/>
    </source>
</evidence>
<reference evidence="1" key="1">
    <citation type="journal article" date="2015" name="Nature">
        <title>Complex archaea that bridge the gap between prokaryotes and eukaryotes.</title>
        <authorList>
            <person name="Spang A."/>
            <person name="Saw J.H."/>
            <person name="Jorgensen S.L."/>
            <person name="Zaremba-Niedzwiedzka K."/>
            <person name="Martijn J."/>
            <person name="Lind A.E."/>
            <person name="van Eijk R."/>
            <person name="Schleper C."/>
            <person name="Guy L."/>
            <person name="Ettema T.J."/>
        </authorList>
    </citation>
    <scope>NUCLEOTIDE SEQUENCE</scope>
</reference>